<reference evidence="2 3" key="1">
    <citation type="submission" date="2015-06" db="EMBL/GenBank/DDBJ databases">
        <title>Genome sequence of Pseudoalteromonas aliena.</title>
        <authorList>
            <person name="Xie B.-B."/>
            <person name="Rong J.-C."/>
            <person name="Qin Q.-L."/>
            <person name="Zhang Y.-Z."/>
        </authorList>
    </citation>
    <scope>NUCLEOTIDE SEQUENCE [LARGE SCALE GENOMIC DNA]</scope>
    <source>
        <strain evidence="2 3">SW19</strain>
    </source>
</reference>
<keyword evidence="1" id="KW-1133">Transmembrane helix</keyword>
<dbReference type="Proteomes" id="UP000648482">
    <property type="component" value="Unassembled WGS sequence"/>
</dbReference>
<keyword evidence="3" id="KW-1185">Reference proteome</keyword>
<feature type="transmembrane region" description="Helical" evidence="1">
    <location>
        <begin position="102"/>
        <end position="125"/>
    </location>
</feature>
<keyword evidence="1" id="KW-0472">Membrane</keyword>
<gene>
    <name evidence="2" type="ORF">PALI_a0551</name>
</gene>
<feature type="transmembrane region" description="Helical" evidence="1">
    <location>
        <begin position="76"/>
        <end position="96"/>
    </location>
</feature>
<keyword evidence="1" id="KW-0812">Transmembrane</keyword>
<sequence>MWKLKMTKSIQSIPLRLIKHILLWTVFSYCYHSAITLLVKMAADAQPEYPLITALIYGVGFNLLTAHLITKYDKHWPTIASIFIGFVGLIVVPFLLSGKVGLLTLPLLAGILFSLVVSSYIVGLLKVKLSKN</sequence>
<accession>A0ABR9DY83</accession>
<feature type="transmembrane region" description="Helical" evidence="1">
    <location>
        <begin position="21"/>
        <end position="43"/>
    </location>
</feature>
<proteinExistence type="predicted"/>
<organism evidence="2 3">
    <name type="scientific">Pseudoalteromonas aliena SW19</name>
    <dbReference type="NCBI Taxonomy" id="1314866"/>
    <lineage>
        <taxon>Bacteria</taxon>
        <taxon>Pseudomonadati</taxon>
        <taxon>Pseudomonadota</taxon>
        <taxon>Gammaproteobacteria</taxon>
        <taxon>Alteromonadales</taxon>
        <taxon>Pseudoalteromonadaceae</taxon>
        <taxon>Pseudoalteromonas</taxon>
    </lineage>
</organism>
<evidence type="ECO:0000313" key="3">
    <source>
        <dbReference type="Proteomes" id="UP000648482"/>
    </source>
</evidence>
<dbReference type="EMBL" id="AQGU01000025">
    <property type="protein sequence ID" value="MBE0359309.1"/>
    <property type="molecule type" value="Genomic_DNA"/>
</dbReference>
<comment type="caution">
    <text evidence="2">The sequence shown here is derived from an EMBL/GenBank/DDBJ whole genome shotgun (WGS) entry which is preliminary data.</text>
</comment>
<feature type="transmembrane region" description="Helical" evidence="1">
    <location>
        <begin position="49"/>
        <end position="69"/>
    </location>
</feature>
<name>A0ABR9DY83_9GAMM</name>
<evidence type="ECO:0000313" key="2">
    <source>
        <dbReference type="EMBL" id="MBE0359309.1"/>
    </source>
</evidence>
<protein>
    <submittedName>
        <fullName evidence="2">Uncharacterized protein</fullName>
    </submittedName>
</protein>
<evidence type="ECO:0000256" key="1">
    <source>
        <dbReference type="SAM" id="Phobius"/>
    </source>
</evidence>